<evidence type="ECO:0000259" key="3">
    <source>
        <dbReference type="PROSITE" id="PS51841"/>
    </source>
</evidence>
<feature type="region of interest" description="Disordered" evidence="1">
    <location>
        <begin position="235"/>
        <end position="266"/>
    </location>
</feature>
<evidence type="ECO:0000313" key="5">
    <source>
        <dbReference type="Proteomes" id="UP000641588"/>
    </source>
</evidence>
<dbReference type="InterPro" id="IPR036415">
    <property type="entry name" value="Lamin_tail_dom_sf"/>
</dbReference>
<dbReference type="Pfam" id="PF00932">
    <property type="entry name" value="LTD"/>
    <property type="match status" value="1"/>
</dbReference>
<keyword evidence="5" id="KW-1185">Reference proteome</keyword>
<gene>
    <name evidence="4" type="ORF">GC093_25235</name>
</gene>
<evidence type="ECO:0000313" key="4">
    <source>
        <dbReference type="EMBL" id="NOU96496.1"/>
    </source>
</evidence>
<dbReference type="PANTHER" id="PTHR43308">
    <property type="entry name" value="OUTER MEMBRANE PROTEIN ALPHA-RELATED"/>
    <property type="match status" value="1"/>
</dbReference>
<dbReference type="AlphaFoldDB" id="A0A972H526"/>
<dbReference type="PROSITE" id="PS51272">
    <property type="entry name" value="SLH"/>
    <property type="match status" value="3"/>
</dbReference>
<proteinExistence type="predicted"/>
<feature type="domain" description="SLH" evidence="2">
    <location>
        <begin position="339"/>
        <end position="402"/>
    </location>
</feature>
<dbReference type="PANTHER" id="PTHR43308:SF5">
    <property type="entry name" value="S-LAYER PROTEIN _ PEPTIDOGLYCAN ENDO-BETA-N-ACETYLGLUCOSAMINIDASE"/>
    <property type="match status" value="1"/>
</dbReference>
<evidence type="ECO:0008006" key="6">
    <source>
        <dbReference type="Google" id="ProtNLM"/>
    </source>
</evidence>
<comment type="caution">
    <text evidence="4">The sequence shown here is derived from an EMBL/GenBank/DDBJ whole genome shotgun (WGS) entry which is preliminary data.</text>
</comment>
<dbReference type="Pfam" id="PF00395">
    <property type="entry name" value="SLH"/>
    <property type="match status" value="3"/>
</dbReference>
<dbReference type="SUPFAM" id="SSF74853">
    <property type="entry name" value="Lamin A/C globular tail domain"/>
    <property type="match status" value="1"/>
</dbReference>
<evidence type="ECO:0000259" key="2">
    <source>
        <dbReference type="PROSITE" id="PS51272"/>
    </source>
</evidence>
<feature type="domain" description="LTD" evidence="3">
    <location>
        <begin position="51"/>
        <end position="223"/>
    </location>
</feature>
<feature type="domain" description="SLH" evidence="2">
    <location>
        <begin position="273"/>
        <end position="336"/>
    </location>
</feature>
<organism evidence="4 5">
    <name type="scientific">Paenibacillus foliorum</name>
    <dbReference type="NCBI Taxonomy" id="2654974"/>
    <lineage>
        <taxon>Bacteria</taxon>
        <taxon>Bacillati</taxon>
        <taxon>Bacillota</taxon>
        <taxon>Bacilli</taxon>
        <taxon>Bacillales</taxon>
        <taxon>Paenibacillaceae</taxon>
        <taxon>Paenibacillus</taxon>
    </lineage>
</organism>
<evidence type="ECO:0000256" key="1">
    <source>
        <dbReference type="SAM" id="MobiDB-lite"/>
    </source>
</evidence>
<dbReference type="Proteomes" id="UP000641588">
    <property type="component" value="Unassembled WGS sequence"/>
</dbReference>
<dbReference type="InterPro" id="IPR001119">
    <property type="entry name" value="SLH_dom"/>
</dbReference>
<protein>
    <recommendedName>
        <fullName evidence="6">S-layer homology domain-containing protein</fullName>
    </recommendedName>
</protein>
<dbReference type="EMBL" id="WHOD01000098">
    <property type="protein sequence ID" value="NOU96496.1"/>
    <property type="molecule type" value="Genomic_DNA"/>
</dbReference>
<feature type="domain" description="SLH" evidence="2">
    <location>
        <begin position="404"/>
        <end position="463"/>
    </location>
</feature>
<sequence>MFKLNALRCNFMYFYYLSEVKIMKMINFRKIFVPALALSLMMTSLSVVSNPQKSYAAESTTIPLLITEIVPNSNGNAQYSFIEVYNASDKEIDLANYSIYYYYDTANIWNEKKANVWPIIKDSFSNSSIIRPQEVKVIWVKKEKSHNAPLDEFKKNYGKAADDLTEAQTLVLKNPKTDGLNKTKLRAVGIVDSKGNRVVGAIYNDGESIDVEDNESIVYSYPSSIGNTMNKMSTHEKATPGTLLPSQSSVKKETKPNPVVIPKVPSNSGSAVESTITFSDMKTHWAKSDVELLASKKIVTGVDNHNFAPDGTITRIQFLAMLVRGLGWEEGRTEQASEAPQLFKDVKSSDWFAKTAVTASKEGLISVSSDGLLKPNENINREEMAVIISKALKSVSGAASTDTGTAVTFSDQNAIRAQSAVAEVVRAGIMQGMTETEFAPEANTTRAQAVVVIKRLLQYMKVL</sequence>
<name>A0A972H526_9BACL</name>
<dbReference type="PROSITE" id="PS51841">
    <property type="entry name" value="LTD"/>
    <property type="match status" value="1"/>
</dbReference>
<dbReference type="InterPro" id="IPR001322">
    <property type="entry name" value="Lamin_tail_dom"/>
</dbReference>
<reference evidence="4" key="1">
    <citation type="submission" date="2019-10" db="EMBL/GenBank/DDBJ databases">
        <title>Description of Paenibacillus glebae sp. nov.</title>
        <authorList>
            <person name="Carlier A."/>
            <person name="Qi S."/>
        </authorList>
    </citation>
    <scope>NUCLEOTIDE SEQUENCE</scope>
    <source>
        <strain evidence="4">LMG 31456</strain>
    </source>
</reference>
<dbReference type="InterPro" id="IPR051465">
    <property type="entry name" value="Cell_Envelope_Struct_Comp"/>
</dbReference>
<accession>A0A972H526</accession>